<sequence length="515" mass="57601">MIHDSSWPEASADLFRHATAEKAALYRAIMEVFAAAKRQYRLQLRPDEVLSEANWGHRTPPAQEEVAAALAQLAAWGNLESQPDMTRVSTLNDYYRARFLYRLSRGGEAVEAGLTAFAQSLRHRAELQTVALEDIDSRLQALQRLMSEVQSSDDLDTAKAHEILRDLVRVFEGLTDNAQAFMAGVTRSLELQQADATTLVAYKRRLIDYLERFMGDLIRRSDAIARTLHELSASIDYVLRQVATREARDAAPDGTGELAEEAQRRQNIWRERWKGLRGWFLAAGNEPPQAELLRARARSAIPQLLSAIAAINERRSGRSDRSADFRVLAQWFAACDIDDDAHRLAHAAFALQPARHFSLEVADADDVPASTSWLDAPPLIINPRLREYGEAAPRGVLAKVRDRSRDRALMAQQLAEESRQVEAARRRLATGRHTRLSELGELDVHAFGLFLGLLGEALAEQHDPNSPVERQTGDGLLHIHLEPLAEDSRARICTAAGVFSGRDHLLTIRLSEERS</sequence>
<dbReference type="EMBL" id="FNYQ01000158">
    <property type="protein sequence ID" value="SEJ61274.1"/>
    <property type="molecule type" value="Genomic_DNA"/>
</dbReference>
<evidence type="ECO:0000313" key="2">
    <source>
        <dbReference type="EMBL" id="SEJ61274.1"/>
    </source>
</evidence>
<dbReference type="NCBIfam" id="TIGR02677">
    <property type="entry name" value="TIGR02677 family protein"/>
    <property type="match status" value="1"/>
</dbReference>
<dbReference type="STRING" id="170623.SAMN04244579_04339"/>
<proteinExistence type="predicted"/>
<reference evidence="3 4" key="1">
    <citation type="submission" date="2016-10" db="EMBL/GenBank/DDBJ databases">
        <authorList>
            <person name="de Groot N.N."/>
        </authorList>
    </citation>
    <scope>NUCLEOTIDE SEQUENCE [LARGE SCALE GENOMIC DNA]</scope>
    <source>
        <strain evidence="1 3">DSM 1041</strain>
        <strain evidence="2 4">DSM 373</strain>
    </source>
</reference>
<evidence type="ECO:0000313" key="3">
    <source>
        <dbReference type="Proteomes" id="UP000199005"/>
    </source>
</evidence>
<protein>
    <submittedName>
        <fullName evidence="1">TIGR02677 family protein</fullName>
    </submittedName>
</protein>
<dbReference type="InterPro" id="IPR013493">
    <property type="entry name" value="CHP02677"/>
</dbReference>
<dbReference type="Pfam" id="PF09660">
    <property type="entry name" value="DUF2397"/>
    <property type="match status" value="1"/>
</dbReference>
<dbReference type="Proteomes" id="UP000199005">
    <property type="component" value="Unassembled WGS sequence"/>
</dbReference>
<evidence type="ECO:0000313" key="4">
    <source>
        <dbReference type="Proteomes" id="UP000199250"/>
    </source>
</evidence>
<organism evidence="1 3">
    <name type="scientific">Azotobacter beijerinckii</name>
    <dbReference type="NCBI Taxonomy" id="170623"/>
    <lineage>
        <taxon>Bacteria</taxon>
        <taxon>Pseudomonadati</taxon>
        <taxon>Pseudomonadota</taxon>
        <taxon>Gammaproteobacteria</taxon>
        <taxon>Pseudomonadales</taxon>
        <taxon>Pseudomonadaceae</taxon>
        <taxon>Azotobacter</taxon>
    </lineage>
</organism>
<gene>
    <name evidence="2" type="ORF">SAMN04244572_04652</name>
    <name evidence="1" type="ORF">SAMN04244579_04339</name>
</gene>
<evidence type="ECO:0000313" key="1">
    <source>
        <dbReference type="EMBL" id="SEJ43302.1"/>
    </source>
</evidence>
<dbReference type="Proteomes" id="UP000199250">
    <property type="component" value="Unassembled WGS sequence"/>
</dbReference>
<dbReference type="AlphaFoldDB" id="A0A1H6Z118"/>
<dbReference type="EMBL" id="FNYO01000102">
    <property type="protein sequence ID" value="SEJ43302.1"/>
    <property type="molecule type" value="Genomic_DNA"/>
</dbReference>
<accession>A0A1H6Z118</accession>
<name>A0A1H6Z118_9GAMM</name>